<dbReference type="InterPro" id="IPR051049">
    <property type="entry name" value="Dienelactone_hydrolase-like"/>
</dbReference>
<comment type="caution">
    <text evidence="2">The sequence shown here is derived from an EMBL/GenBank/DDBJ whole genome shotgun (WGS) entry which is preliminary data.</text>
</comment>
<keyword evidence="2" id="KW-0378">Hydrolase</keyword>
<sequence>MRIFLVVIFVIFPIILLQKAEASDRRHFTVQTAGGEILVESFPSGESGSHPAVLILSGSKGFGAAAYREMVQTFNAAGLDAYYVHILSPTDLTSIVKAGNAQARIRYYATRQLDWTAAVRGVVSYVNVLPDHAGKVGLVGISLGAQIAASAAADSADINALVLVDGGFPQGYSQPIRALPPLHLIWGEADQTFPLSVGQELLRRAQRLGGQASLDVYKNGAHDFFLKSGASQARAAHQSAADYLASRLKRKS</sequence>
<name>A0ABR9ITL0_RHIVS</name>
<dbReference type="Pfam" id="PF01738">
    <property type="entry name" value="DLH"/>
    <property type="match status" value="1"/>
</dbReference>
<dbReference type="Gene3D" id="3.40.50.1820">
    <property type="entry name" value="alpha/beta hydrolase"/>
    <property type="match status" value="1"/>
</dbReference>
<evidence type="ECO:0000259" key="1">
    <source>
        <dbReference type="Pfam" id="PF01738"/>
    </source>
</evidence>
<dbReference type="PANTHER" id="PTHR46623">
    <property type="entry name" value="CARBOXYMETHYLENEBUTENOLIDASE-RELATED"/>
    <property type="match status" value="1"/>
</dbReference>
<dbReference type="Proteomes" id="UP000620262">
    <property type="component" value="Unassembled WGS sequence"/>
</dbReference>
<dbReference type="SUPFAM" id="SSF53474">
    <property type="entry name" value="alpha/beta-Hydrolases"/>
    <property type="match status" value="1"/>
</dbReference>
<organism evidence="2 3">
    <name type="scientific">Rhizobium viscosum</name>
    <name type="common">Arthrobacter viscosus</name>
    <dbReference type="NCBI Taxonomy" id="1673"/>
    <lineage>
        <taxon>Bacteria</taxon>
        <taxon>Pseudomonadati</taxon>
        <taxon>Pseudomonadota</taxon>
        <taxon>Alphaproteobacteria</taxon>
        <taxon>Hyphomicrobiales</taxon>
        <taxon>Rhizobiaceae</taxon>
        <taxon>Rhizobium/Agrobacterium group</taxon>
        <taxon>Rhizobium</taxon>
    </lineage>
</organism>
<dbReference type="InterPro" id="IPR029058">
    <property type="entry name" value="AB_hydrolase_fold"/>
</dbReference>
<evidence type="ECO:0000313" key="2">
    <source>
        <dbReference type="EMBL" id="MBE1506532.1"/>
    </source>
</evidence>
<dbReference type="InterPro" id="IPR002925">
    <property type="entry name" value="Dienelactn_hydro"/>
</dbReference>
<evidence type="ECO:0000313" key="3">
    <source>
        <dbReference type="Proteomes" id="UP000620262"/>
    </source>
</evidence>
<gene>
    <name evidence="2" type="ORF">H4W29_003713</name>
</gene>
<accession>A0ABR9ITL0</accession>
<dbReference type="EMBL" id="JADBEC010000001">
    <property type="protein sequence ID" value="MBE1506532.1"/>
    <property type="molecule type" value="Genomic_DNA"/>
</dbReference>
<keyword evidence="3" id="KW-1185">Reference proteome</keyword>
<protein>
    <submittedName>
        <fullName evidence="2">Dienelactone hydrolase</fullName>
    </submittedName>
</protein>
<reference evidence="2 3" key="1">
    <citation type="submission" date="2020-10" db="EMBL/GenBank/DDBJ databases">
        <title>Sequencing the genomes of 1000 actinobacteria strains.</title>
        <authorList>
            <person name="Klenk H.-P."/>
        </authorList>
    </citation>
    <scope>NUCLEOTIDE SEQUENCE [LARGE SCALE GENOMIC DNA]</scope>
    <source>
        <strain evidence="2 3">DSM 7307</strain>
    </source>
</reference>
<proteinExistence type="predicted"/>
<feature type="domain" description="Dienelactone hydrolase" evidence="1">
    <location>
        <begin position="49"/>
        <end position="240"/>
    </location>
</feature>
<dbReference type="GO" id="GO:0016787">
    <property type="term" value="F:hydrolase activity"/>
    <property type="evidence" value="ECO:0007669"/>
    <property type="project" value="UniProtKB-KW"/>
</dbReference>
<dbReference type="PANTHER" id="PTHR46623:SF6">
    <property type="entry name" value="ALPHA_BETA-HYDROLASES SUPERFAMILY PROTEIN"/>
    <property type="match status" value="1"/>
</dbReference>
<dbReference type="RefSeq" id="WP_192730223.1">
    <property type="nucleotide sequence ID" value="NZ_BAAAVL010000013.1"/>
</dbReference>